<keyword evidence="1" id="KW-0547">Nucleotide-binding</keyword>
<evidence type="ECO:0000259" key="3">
    <source>
        <dbReference type="Pfam" id="PF06858"/>
    </source>
</evidence>
<comment type="caution">
    <text evidence="6">The sequence shown here is derived from an EMBL/GenBank/DDBJ whole genome shotgun (WGS) entry which is preliminary data.</text>
</comment>
<dbReference type="EMBL" id="JADFTS010000001">
    <property type="protein sequence ID" value="KAF9625636.1"/>
    <property type="molecule type" value="Genomic_DNA"/>
</dbReference>
<dbReference type="InterPro" id="IPR041623">
    <property type="entry name" value="NOG1_N"/>
</dbReference>
<evidence type="ECO:0000256" key="2">
    <source>
        <dbReference type="SAM" id="MobiDB-lite"/>
    </source>
</evidence>
<dbReference type="OrthoDB" id="415015at2759"/>
<dbReference type="Pfam" id="PF17835">
    <property type="entry name" value="NOG1_N"/>
    <property type="match status" value="1"/>
</dbReference>
<protein>
    <recommendedName>
        <fullName evidence="8">Nucleolar GTP-binding protein 1</fullName>
    </recommendedName>
</protein>
<dbReference type="Pfam" id="PF06858">
    <property type="entry name" value="NOG1"/>
    <property type="match status" value="1"/>
</dbReference>
<feature type="domain" description="Nucleolar GTP-binding protein 1 Rossman-fold" evidence="3">
    <location>
        <begin position="429"/>
        <end position="476"/>
    </location>
</feature>
<dbReference type="Gene3D" id="1.20.120.1190">
    <property type="match status" value="1"/>
</dbReference>
<feature type="region of interest" description="Disordered" evidence="2">
    <location>
        <begin position="99"/>
        <end position="133"/>
    </location>
</feature>
<evidence type="ECO:0000259" key="4">
    <source>
        <dbReference type="Pfam" id="PF08155"/>
    </source>
</evidence>
<organism evidence="6 7">
    <name type="scientific">Coptis chinensis</name>
    <dbReference type="NCBI Taxonomy" id="261450"/>
    <lineage>
        <taxon>Eukaryota</taxon>
        <taxon>Viridiplantae</taxon>
        <taxon>Streptophyta</taxon>
        <taxon>Embryophyta</taxon>
        <taxon>Tracheophyta</taxon>
        <taxon>Spermatophyta</taxon>
        <taxon>Magnoliopsida</taxon>
        <taxon>Ranunculales</taxon>
        <taxon>Ranunculaceae</taxon>
        <taxon>Coptidoideae</taxon>
        <taxon>Coptis</taxon>
    </lineage>
</organism>
<evidence type="ECO:0000313" key="6">
    <source>
        <dbReference type="EMBL" id="KAF9625636.1"/>
    </source>
</evidence>
<feature type="region of interest" description="Disordered" evidence="2">
    <location>
        <begin position="148"/>
        <end position="282"/>
    </location>
</feature>
<dbReference type="InterPro" id="IPR006073">
    <property type="entry name" value="GTP-bd"/>
</dbReference>
<feature type="compositionally biased region" description="Polar residues" evidence="2">
    <location>
        <begin position="155"/>
        <end position="167"/>
    </location>
</feature>
<evidence type="ECO:0000313" key="7">
    <source>
        <dbReference type="Proteomes" id="UP000631114"/>
    </source>
</evidence>
<evidence type="ECO:0000256" key="1">
    <source>
        <dbReference type="ARBA" id="ARBA00023134"/>
    </source>
</evidence>
<feature type="region of interest" description="Disordered" evidence="2">
    <location>
        <begin position="682"/>
        <end position="721"/>
    </location>
</feature>
<gene>
    <name evidence="6" type="ORF">IFM89_024917</name>
</gene>
<name>A0A835IX08_9MAGN</name>
<dbReference type="InterPro" id="IPR012973">
    <property type="entry name" value="NOG_C"/>
</dbReference>
<dbReference type="PRINTS" id="PR00326">
    <property type="entry name" value="GTP1OBG"/>
</dbReference>
<feature type="compositionally biased region" description="Polar residues" evidence="2">
    <location>
        <begin position="253"/>
        <end position="282"/>
    </location>
</feature>
<feature type="compositionally biased region" description="Polar residues" evidence="2">
    <location>
        <begin position="179"/>
        <end position="190"/>
    </location>
</feature>
<dbReference type="AlphaFoldDB" id="A0A835IX08"/>
<dbReference type="Proteomes" id="UP000631114">
    <property type="component" value="Unassembled WGS sequence"/>
</dbReference>
<reference evidence="6 7" key="1">
    <citation type="submission" date="2020-10" db="EMBL/GenBank/DDBJ databases">
        <title>The Coptis chinensis genome and diversification of protoberbering-type alkaloids.</title>
        <authorList>
            <person name="Wang B."/>
            <person name="Shu S."/>
            <person name="Song C."/>
            <person name="Liu Y."/>
        </authorList>
    </citation>
    <scope>NUCLEOTIDE SEQUENCE [LARGE SCALE GENOMIC DNA]</scope>
    <source>
        <strain evidence="6">HL-2020</strain>
        <tissue evidence="6">Leaf</tissue>
    </source>
</reference>
<feature type="domain" description="NOG C-terminal" evidence="4">
    <location>
        <begin position="566"/>
        <end position="617"/>
    </location>
</feature>
<evidence type="ECO:0008006" key="8">
    <source>
        <dbReference type="Google" id="ProtNLM"/>
    </source>
</evidence>
<keyword evidence="7" id="KW-1185">Reference proteome</keyword>
<feature type="domain" description="NOG1 N-terminal helical" evidence="5">
    <location>
        <begin position="304"/>
        <end position="381"/>
    </location>
</feature>
<dbReference type="GO" id="GO:0005525">
    <property type="term" value="F:GTP binding"/>
    <property type="evidence" value="ECO:0007669"/>
    <property type="project" value="UniProtKB-KW"/>
</dbReference>
<proteinExistence type="predicted"/>
<dbReference type="Gene3D" id="3.40.50.300">
    <property type="entry name" value="P-loop containing nucleotide triphosphate hydrolases"/>
    <property type="match status" value="2"/>
</dbReference>
<dbReference type="SUPFAM" id="SSF52540">
    <property type="entry name" value="P-loop containing nucleoside triphosphate hydrolases"/>
    <property type="match status" value="1"/>
</dbReference>
<dbReference type="InterPro" id="IPR027417">
    <property type="entry name" value="P-loop_NTPase"/>
</dbReference>
<evidence type="ECO:0000259" key="5">
    <source>
        <dbReference type="Pfam" id="PF17835"/>
    </source>
</evidence>
<keyword evidence="1" id="KW-0342">GTP-binding</keyword>
<accession>A0A835IX08</accession>
<dbReference type="InterPro" id="IPR010674">
    <property type="entry name" value="NOG1_Rossman_fold_dom"/>
</dbReference>
<sequence length="721" mass="79730">MVKMFYTDPNKPLDIGLRIVNDDKDIIEMMKMAKNERVAVYVEHEQGDDVEESEDDKEVDVGDCLIESEPEFESEYETASEAATLDHISEDDEELIEVRRENKAPSSNVGEGTPTVPKRGKRAADGTTEVSNEANQVANCHHQKFMKQVRRENKAPSSNVGEGTPTMSKRGKRAADGTTEVSNEANQVAAATTVRRENKAPSSNIGEGTPIVSKRGKRAADDVPQGVGASKRNTGVKGRKDHVPEGVGVFTADSGNSYLKSNQVSSEAQVRSSQGSISASKQVSTTASKQSLTTASAQASATAFKQSLTKKQGQINTARNLISKISNDYVKLLNYSNSLYRCKCLKVAVLGRMCTVINRVSPSLAYLEQVRQHMARLPSIDPNTRILLICGFPNVGKSSFMNKITRADVDVQPYAFTTKSLFVGHTDYKYLRASVLFFLDIFGSCGYTIAQQAALFHSIKSLFMNKSLIVVCNKTDLQPLDKLFDHDMKLVMEIKSEAAKNMIGLGDPTTEEVLFTMSTLTEAGVIAVKSAACERFHLAIPKSRDHKERPPYIPSPLVILPNNPQFERDLEDQNGGPGVYSSSLTRHYILSNDEWKHDIMPEILDGHIVSDFCDLDIAQKLTHILESLLEEDTDSDGSKMDVNGLTTSEQKDLSQIRKKKSLLILRHKMKKSTASKWPTVPRKFDKEHKFSSQRMGRQLSALGYDPTSAIHPARSRSLSRT</sequence>
<dbReference type="Pfam" id="PF08155">
    <property type="entry name" value="NOGCT"/>
    <property type="match status" value="1"/>
</dbReference>
<dbReference type="PANTHER" id="PTHR45759">
    <property type="entry name" value="NUCLEOLAR GTP-BINDING PROTEIN 1"/>
    <property type="match status" value="1"/>
</dbReference>